<evidence type="ECO:0000256" key="1">
    <source>
        <dbReference type="ARBA" id="ARBA00022729"/>
    </source>
</evidence>
<dbReference type="GO" id="GO:0016020">
    <property type="term" value="C:membrane"/>
    <property type="evidence" value="ECO:0007669"/>
    <property type="project" value="InterPro"/>
</dbReference>
<dbReference type="RefSeq" id="WP_221225534.1">
    <property type="nucleotide sequence ID" value="NZ_JACIBY010000001.1"/>
</dbReference>
<dbReference type="Pfam" id="PF03372">
    <property type="entry name" value="Exo_endo_phos"/>
    <property type="match status" value="1"/>
</dbReference>
<dbReference type="PANTHER" id="PTHR42834:SF1">
    <property type="entry name" value="ENDONUCLEASE_EXONUCLEASE_PHOSPHATASE FAMILY PROTEIN (AFU_ORTHOLOGUE AFUA_3G09210)"/>
    <property type="match status" value="1"/>
</dbReference>
<feature type="domain" description="Endonuclease/exonuclease/phosphatase" evidence="6">
    <location>
        <begin position="805"/>
        <end position="1076"/>
    </location>
</feature>
<dbReference type="Proteomes" id="UP000541352">
    <property type="component" value="Unassembled WGS sequence"/>
</dbReference>
<comment type="caution">
    <text evidence="8">The sequence shown here is derived from an EMBL/GenBank/DDBJ whole genome shotgun (WGS) entry which is preliminary data.</text>
</comment>
<dbReference type="GO" id="GO:0007154">
    <property type="term" value="P:cell communication"/>
    <property type="evidence" value="ECO:0007669"/>
    <property type="project" value="InterPro"/>
</dbReference>
<accession>A0A7W6ENM6</accession>
<protein>
    <submittedName>
        <fullName evidence="8">Putative extracellular nuclease</fullName>
    </submittedName>
</protein>
<dbReference type="InterPro" id="IPR047971">
    <property type="entry name" value="ExeM-like"/>
</dbReference>
<dbReference type="Gene3D" id="3.60.10.10">
    <property type="entry name" value="Endonuclease/exonuclease/phosphatase"/>
    <property type="match status" value="1"/>
</dbReference>
<dbReference type="Gene3D" id="2.60.40.10">
    <property type="entry name" value="Immunoglobulins"/>
    <property type="match status" value="4"/>
</dbReference>
<dbReference type="Pfam" id="PF18962">
    <property type="entry name" value="Por_Secre_tail"/>
    <property type="match status" value="1"/>
</dbReference>
<dbReference type="Gene3D" id="2.60.40.2030">
    <property type="match status" value="1"/>
</dbReference>
<evidence type="ECO:0000256" key="4">
    <source>
        <dbReference type="SAM" id="MobiDB-lite"/>
    </source>
</evidence>
<keyword evidence="3" id="KW-0106">Calcium</keyword>
<gene>
    <name evidence="8" type="ORF">FHS57_000727</name>
</gene>
<evidence type="ECO:0000256" key="3">
    <source>
        <dbReference type="ARBA" id="ARBA00022837"/>
    </source>
</evidence>
<dbReference type="PANTHER" id="PTHR42834">
    <property type="entry name" value="ENDONUCLEASE/EXONUCLEASE/PHOSPHATASE FAMILY PROTEIN (AFU_ORTHOLOGUE AFUA_3G09210)"/>
    <property type="match status" value="1"/>
</dbReference>
<keyword evidence="2" id="KW-0677">Repeat</keyword>
<feature type="domain" description="Calx-beta" evidence="5">
    <location>
        <begin position="382"/>
        <end position="474"/>
    </location>
</feature>
<dbReference type="GO" id="GO:0003824">
    <property type="term" value="F:catalytic activity"/>
    <property type="evidence" value="ECO:0007669"/>
    <property type="project" value="InterPro"/>
</dbReference>
<evidence type="ECO:0000259" key="7">
    <source>
        <dbReference type="Pfam" id="PF18962"/>
    </source>
</evidence>
<dbReference type="InterPro" id="IPR005135">
    <property type="entry name" value="Endo/exonuclease/phosphatase"/>
</dbReference>
<dbReference type="NCBIfam" id="TIGR04183">
    <property type="entry name" value="Por_Secre_tail"/>
    <property type="match status" value="1"/>
</dbReference>
<evidence type="ECO:0000256" key="2">
    <source>
        <dbReference type="ARBA" id="ARBA00022737"/>
    </source>
</evidence>
<feature type="domain" description="Secretion system C-terminal sorting" evidence="7">
    <location>
        <begin position="2017"/>
        <end position="2090"/>
    </location>
</feature>
<keyword evidence="9" id="KW-1185">Reference proteome</keyword>
<evidence type="ECO:0000259" key="6">
    <source>
        <dbReference type="Pfam" id="PF03372"/>
    </source>
</evidence>
<dbReference type="NCBIfam" id="NF033681">
    <property type="entry name" value="ExeM_NucH_DNase"/>
    <property type="match status" value="1"/>
</dbReference>
<dbReference type="Pfam" id="PF03160">
    <property type="entry name" value="Calx-beta"/>
    <property type="match status" value="1"/>
</dbReference>
<sequence length="2094" mass="217671">MAQILHHFFRRRYSKTFLEKLSFLLLFMFITQVTAFSQASFTKNNIVVLRVGDGSSTLANTGNPVFLDEYSTSGSFVQAVSLPTTTNGANKRLILTGTAASEGMINRSTDFKYLAIIGYDATPPYTSNITQTASTLVNRTIALVKYDGTINTTTALTDAYGGNTSTSGAPRSIATTDGTKFWTSGNANSTAGAGTRYTTLGSTTSTQLSSTPTNVRNIGIFNNQLYITSASGVFLGVSSVGSGTPQATGNTTTALSGFPTTSGPSPYGFAISPDGNTIYLADDRNTSSGGGIQKWVNNSGTWSLSYVISTVNVRGLVVDWSGTNPILYATTTETSANKIVKGVDTGASSSMSTLATASSSTVFRGIAFAPYDDAAVVVPNLSINDVTVTEGNVGTTTMTFTVTLSSPAPAGGVTFDIATADNTATVANNDYVSNALTAQTIAQGETTKTFSVTINGDTDPESNETFFVNITTVTGANVSDAQGLGTITNDDVNCATPTLISTIQGTGVTTSFSGTQVIRGIVVGDFQNTGGVTRLGGFYVQEEDADQDGNPATAEGIFVFEGSGAAIVDVNVGDLVCVSGTVAEYASGASSSLTQLTSPIISIVSSGNPLPTPQNVQLPIANTSDWERYEGMRVIVKAASGNLAVTDNYTLGQYGQLTLSSGGGNNQPGTDARLDQYTQFNTPSTAGYATHEAENAKRIVILDDGRSGSYPDPIIFGRGGNPLSASNTLRTGDEVEELAGVLDHRFEGYRIQTLTSPNFIATNTRPATPPSLGAATLKVGSANILNYFNGNGAGGGFPTSRGADNLNEFNRQRAKIINGIVTGGADVVGLMELEDDGAGAASAIQDLVNGLNAATASGTYDFVRSGDISTDQITVGMIYKPAAVELLGTAAIPLNYGLGSYVPVGRSSLAQTIRQKSNGAVFTLVINHFKSKGSSSGGANDADANDGQGFSNGTRTRQAQDLLAWLATKPTSTNDPDYLLIGDFNAYAKEDPMTALATGGYTNLLSPTSYSYLFGGEFGSLDHAVGNASITSQVTGAEKWHINADEPTSLDYNTENKTTGQQSSLYSNDVFRSSDHDPILIGLNLCADPTIALSSAVGSNVQTVCATTAITPITYAIGGGGTGATVSGLPDGVTGSFNAGVFTISGSPTTAVGSPFNYTVTTSGGCSPAVTATGTITVNPVHTLTLTSATATSNQTLCIDNGITAITYSVGGGATNATVSGLPTGVTGAVTAGVLTINGTPSVSGSFNYSILTSGNSCTTASGSGTIVVNPNHVINLTSVPTTTAQTVCVNTPITDITYGFDGGATGATVNGLPNGVTANVVGKVLTITGTPTQSGSFNYTIVTTGNNCITVSAIGSMTISPAHTLTLTSATATENQTVCINTPMVPITYTLGGGATNTTVTGLPDGITSLLSGNVLTISGTPTNSGSSNYSIVTTGNSCAVANRAGTIKVNTKPSVAISYVGIPLEEGKTLELCDADSNPVNSLQFSVSTSCVSGATFWRVQAGSGAWSDWSTTAPTSQPSNNQPYRYQAACSDVTCTTTVTGAYTLTINYRAAVPQNVSLLVDGVTVAAGETKEVCSSSANTLTFNATCGAGEIILYSVDGSEYSTGIPQALLDNQFHNYRVRCRQAGGIGSCVESESGVMRLKLVTIPAAPTASLSATGSCNSSASFSGQSTCGSLKTIWYNATTNIALPNLPTTVPTETTSYYARCQTENGCVSEKSNVVTFTVSPTQIAPVVTASQQIVCMGTSVTISANCPAGSTTSWNTGVNTPSFEVSFNNVTKQTYWAKCIFEGGCQSAESARIDVYWNAFVVTLINIGESKSAVKTNDRSAWTSQFITRDGGPELEQSTQQNPTLYFVENANKIAPRYWTINVEACGLGTDGSLTFDMLATPEMGVVRSFNTHENNAPYFMYANREGWTELYAQNHPAYGFYQDNGSGQNVYDAGLPKGLYKLGIRYWDMKGWGSIYPATRKAQGNVLAYQEYWFRIQSKDGVGVGAARVAESGQQITDNGTFATVMPNPISNVLRLKVQNSKGQSVQTSLTDITGREVLSRSFVAETHAHLEEMETNKLETGVYLLKVSTSDKHATLKVVKLP</sequence>
<organism evidence="8 9">
    <name type="scientific">Runella defluvii</name>
    <dbReference type="NCBI Taxonomy" id="370973"/>
    <lineage>
        <taxon>Bacteria</taxon>
        <taxon>Pseudomonadati</taxon>
        <taxon>Bacteroidota</taxon>
        <taxon>Cytophagia</taxon>
        <taxon>Cytophagales</taxon>
        <taxon>Spirosomataceae</taxon>
        <taxon>Runella</taxon>
    </lineage>
</organism>
<dbReference type="InterPro" id="IPR038081">
    <property type="entry name" value="CalX-like_sf"/>
</dbReference>
<reference evidence="8 9" key="1">
    <citation type="submission" date="2020-08" db="EMBL/GenBank/DDBJ databases">
        <title>Genomic Encyclopedia of Type Strains, Phase IV (KMG-IV): sequencing the most valuable type-strain genomes for metagenomic binning, comparative biology and taxonomic classification.</title>
        <authorList>
            <person name="Goeker M."/>
        </authorList>
    </citation>
    <scope>NUCLEOTIDE SEQUENCE [LARGE SCALE GENOMIC DNA]</scope>
    <source>
        <strain evidence="8 9">DSM 17976</strain>
    </source>
</reference>
<dbReference type="EMBL" id="JACIBY010000001">
    <property type="protein sequence ID" value="MBB3836745.1"/>
    <property type="molecule type" value="Genomic_DNA"/>
</dbReference>
<dbReference type="SUPFAM" id="SSF56219">
    <property type="entry name" value="DNase I-like"/>
    <property type="match status" value="1"/>
</dbReference>
<evidence type="ECO:0000259" key="5">
    <source>
        <dbReference type="Pfam" id="PF03160"/>
    </source>
</evidence>
<dbReference type="InterPro" id="IPR026444">
    <property type="entry name" value="Secre_tail"/>
</dbReference>
<dbReference type="CDD" id="cd10283">
    <property type="entry name" value="MnuA_DNase1-like"/>
    <property type="match status" value="1"/>
</dbReference>
<evidence type="ECO:0000313" key="9">
    <source>
        <dbReference type="Proteomes" id="UP000541352"/>
    </source>
</evidence>
<name>A0A7W6ENM6_9BACT</name>
<proteinExistence type="predicted"/>
<keyword evidence="1" id="KW-0732">Signal</keyword>
<dbReference type="SUPFAM" id="SSF141072">
    <property type="entry name" value="CalX-like"/>
    <property type="match status" value="1"/>
</dbReference>
<dbReference type="InterPro" id="IPR003644">
    <property type="entry name" value="Calx_beta"/>
</dbReference>
<evidence type="ECO:0000313" key="8">
    <source>
        <dbReference type="EMBL" id="MBB3836745.1"/>
    </source>
</evidence>
<feature type="region of interest" description="Disordered" evidence="4">
    <location>
        <begin position="933"/>
        <end position="953"/>
    </location>
</feature>
<dbReference type="InterPro" id="IPR013783">
    <property type="entry name" value="Ig-like_fold"/>
</dbReference>
<dbReference type="SUPFAM" id="SSF101908">
    <property type="entry name" value="Putative isomerase YbhE"/>
    <property type="match status" value="1"/>
</dbReference>
<dbReference type="CDD" id="cd04486">
    <property type="entry name" value="YhcR_OBF_like"/>
    <property type="match status" value="1"/>
</dbReference>
<dbReference type="InterPro" id="IPR036691">
    <property type="entry name" value="Endo/exonu/phosph_ase_sf"/>
</dbReference>